<comment type="caution">
    <text evidence="2">The sequence shown here is derived from an EMBL/GenBank/DDBJ whole genome shotgun (WGS) entry which is preliminary data.</text>
</comment>
<dbReference type="PANTHER" id="PTHR38431">
    <property type="entry name" value="BLL2305 PROTEIN"/>
    <property type="match status" value="1"/>
</dbReference>
<dbReference type="CDD" id="cd00093">
    <property type="entry name" value="HTH_XRE"/>
    <property type="match status" value="1"/>
</dbReference>
<dbReference type="Pfam" id="PF01381">
    <property type="entry name" value="HTH_3"/>
    <property type="match status" value="1"/>
</dbReference>
<dbReference type="RefSeq" id="WP_145854488.1">
    <property type="nucleotide sequence ID" value="NZ_RPFW01000003.1"/>
</dbReference>
<dbReference type="SMART" id="SM00530">
    <property type="entry name" value="HTH_XRE"/>
    <property type="match status" value="1"/>
</dbReference>
<accession>A0A6P2BZH1</accession>
<dbReference type="AlphaFoldDB" id="A0A6P2BZH1"/>
<evidence type="ECO:0000259" key="1">
    <source>
        <dbReference type="PROSITE" id="PS50943"/>
    </source>
</evidence>
<organism evidence="2 3">
    <name type="scientific">Trebonia kvetii</name>
    <dbReference type="NCBI Taxonomy" id="2480626"/>
    <lineage>
        <taxon>Bacteria</taxon>
        <taxon>Bacillati</taxon>
        <taxon>Actinomycetota</taxon>
        <taxon>Actinomycetes</taxon>
        <taxon>Streptosporangiales</taxon>
        <taxon>Treboniaceae</taxon>
        <taxon>Trebonia</taxon>
    </lineage>
</organism>
<evidence type="ECO:0000313" key="3">
    <source>
        <dbReference type="Proteomes" id="UP000460272"/>
    </source>
</evidence>
<dbReference type="Pfam" id="PF12727">
    <property type="entry name" value="PBP_like"/>
    <property type="match status" value="1"/>
</dbReference>
<dbReference type="InterPro" id="IPR010982">
    <property type="entry name" value="Lambda_DNA-bd_dom_sf"/>
</dbReference>
<keyword evidence="3" id="KW-1185">Reference proteome</keyword>
<dbReference type="PANTHER" id="PTHR38431:SF1">
    <property type="entry name" value="BLL2305 PROTEIN"/>
    <property type="match status" value="1"/>
</dbReference>
<dbReference type="GO" id="GO:0003677">
    <property type="term" value="F:DNA binding"/>
    <property type="evidence" value="ECO:0007669"/>
    <property type="project" value="InterPro"/>
</dbReference>
<name>A0A6P2BZH1_9ACTN</name>
<dbReference type="SUPFAM" id="SSF47413">
    <property type="entry name" value="lambda repressor-like DNA-binding domains"/>
    <property type="match status" value="1"/>
</dbReference>
<dbReference type="InterPro" id="IPR001387">
    <property type="entry name" value="Cro/C1-type_HTH"/>
</dbReference>
<evidence type="ECO:0000313" key="2">
    <source>
        <dbReference type="EMBL" id="TVZ04484.1"/>
    </source>
</evidence>
<protein>
    <submittedName>
        <fullName evidence="2">Helix-turn-helix domain-containing protein</fullName>
    </submittedName>
</protein>
<feature type="domain" description="HTH cro/C1-type" evidence="1">
    <location>
        <begin position="12"/>
        <end position="66"/>
    </location>
</feature>
<proteinExistence type="predicted"/>
<sequence length="391" mass="39743">MTEPPSGTGANLRLARQVRGFSQQQLASMAGVSRQAVSAVESGHSDPSLRVALALAQALGMSVEDLFGPGEPAAPVAAISLAPLRDGNGRHVGHDGPSRVMLAPVGDRFIALPLRGDSGAGLGFLSAGGLAVPLAAGPANGAVTPIGTGPADAGPEQISVRPIGPPRPTLVVAGCDPALPLLATPLALLDPPVAFAWWPCGSGAALRLAQQGLVHAAGVHTQGDRESSGQALPDGATQVGFTAWREGLVLRPGLWSAVDSVAAIAKRKLRIVNREPGAEARRLLDAELRRSGITPQEIVGYETKAAGHLQVAAAINAGLADAGVASEPAARAYGLAFAPLAEERFSLVIPAEHAASREVQALLKVLASPWLLAQLASLPGYDATTCGERAS</sequence>
<dbReference type="Gene3D" id="1.10.260.40">
    <property type="entry name" value="lambda repressor-like DNA-binding domains"/>
    <property type="match status" value="1"/>
</dbReference>
<dbReference type="Proteomes" id="UP000460272">
    <property type="component" value="Unassembled WGS sequence"/>
</dbReference>
<dbReference type="InterPro" id="IPR024370">
    <property type="entry name" value="PBP_domain"/>
</dbReference>
<dbReference type="PROSITE" id="PS50943">
    <property type="entry name" value="HTH_CROC1"/>
    <property type="match status" value="1"/>
</dbReference>
<dbReference type="SUPFAM" id="SSF53850">
    <property type="entry name" value="Periplasmic binding protein-like II"/>
    <property type="match status" value="1"/>
</dbReference>
<reference evidence="2 3" key="1">
    <citation type="submission" date="2018-11" db="EMBL/GenBank/DDBJ databases">
        <title>Trebonia kvetii gen.nov., sp.nov., a novel acidophilic actinobacterium, and proposal of the new actinobacterial family Treboniaceae fam. nov.</title>
        <authorList>
            <person name="Rapoport D."/>
            <person name="Sagova-Mareckova M."/>
            <person name="Sedlacek I."/>
            <person name="Provaznik J."/>
            <person name="Kralova S."/>
            <person name="Pavlinic D."/>
            <person name="Benes V."/>
            <person name="Kopecky J."/>
        </authorList>
    </citation>
    <scope>NUCLEOTIDE SEQUENCE [LARGE SCALE GENOMIC DNA]</scope>
    <source>
        <strain evidence="2 3">15Tr583</strain>
    </source>
</reference>
<gene>
    <name evidence="2" type="ORF">EAS64_19185</name>
</gene>
<dbReference type="EMBL" id="RPFW01000003">
    <property type="protein sequence ID" value="TVZ04484.1"/>
    <property type="molecule type" value="Genomic_DNA"/>
</dbReference>
<dbReference type="OrthoDB" id="7428772at2"/>